<name>G3INN1_CRIGR</name>
<dbReference type="AlphaFoldDB" id="G3INN1"/>
<organism evidence="1 2">
    <name type="scientific">Cricetulus griseus</name>
    <name type="common">Chinese hamster</name>
    <name type="synonym">Cricetulus barabensis griseus</name>
    <dbReference type="NCBI Taxonomy" id="10029"/>
    <lineage>
        <taxon>Eukaryota</taxon>
        <taxon>Metazoa</taxon>
        <taxon>Chordata</taxon>
        <taxon>Craniata</taxon>
        <taxon>Vertebrata</taxon>
        <taxon>Euteleostomi</taxon>
        <taxon>Mammalia</taxon>
        <taxon>Eutheria</taxon>
        <taxon>Euarchontoglires</taxon>
        <taxon>Glires</taxon>
        <taxon>Rodentia</taxon>
        <taxon>Myomorpha</taxon>
        <taxon>Muroidea</taxon>
        <taxon>Cricetidae</taxon>
        <taxon>Cricetinae</taxon>
        <taxon>Cricetulus</taxon>
    </lineage>
</organism>
<protein>
    <submittedName>
        <fullName evidence="1">Uncharacterized protein</fullName>
    </submittedName>
</protein>
<accession>G3INN1</accession>
<reference evidence="2" key="1">
    <citation type="journal article" date="2011" name="Nat. Biotechnol.">
        <title>The genomic sequence of the Chinese hamster ovary (CHO)-K1 cell line.</title>
        <authorList>
            <person name="Xu X."/>
            <person name="Nagarajan H."/>
            <person name="Lewis N.E."/>
            <person name="Pan S."/>
            <person name="Cai Z."/>
            <person name="Liu X."/>
            <person name="Chen W."/>
            <person name="Xie M."/>
            <person name="Wang W."/>
            <person name="Hammond S."/>
            <person name="Andersen M.R."/>
            <person name="Neff N."/>
            <person name="Passarelli B."/>
            <person name="Koh W."/>
            <person name="Fan H.C."/>
            <person name="Wang J."/>
            <person name="Gui Y."/>
            <person name="Lee K.H."/>
            <person name="Betenbaugh M.J."/>
            <person name="Quake S.R."/>
            <person name="Famili I."/>
            <person name="Palsson B.O."/>
            <person name="Wang J."/>
        </authorList>
    </citation>
    <scope>NUCLEOTIDE SEQUENCE [LARGE SCALE GENOMIC DNA]</scope>
    <source>
        <strain evidence="2">CHO K1 cell line</strain>
    </source>
</reference>
<dbReference type="Proteomes" id="UP000001075">
    <property type="component" value="Unassembled WGS sequence"/>
</dbReference>
<proteinExistence type="predicted"/>
<sequence length="58" mass="6613">MHHHCQREQNSKGDRIQCACQSDDTQFSAKARTAVRVHFPALVSYTDLQTQVVNTPTR</sequence>
<dbReference type="EMBL" id="JH006604">
    <property type="protein sequence ID" value="EGW15373.1"/>
    <property type="molecule type" value="Genomic_DNA"/>
</dbReference>
<evidence type="ECO:0000313" key="2">
    <source>
        <dbReference type="Proteomes" id="UP000001075"/>
    </source>
</evidence>
<dbReference type="InParanoid" id="G3INN1"/>
<gene>
    <name evidence="1" type="ORF">I79_025559</name>
</gene>
<evidence type="ECO:0000313" key="1">
    <source>
        <dbReference type="EMBL" id="EGW15373.1"/>
    </source>
</evidence>